<protein>
    <submittedName>
        <fullName evidence="1">Uncharacterized protein</fullName>
    </submittedName>
</protein>
<keyword evidence="2" id="KW-1185">Reference proteome</keyword>
<reference evidence="2" key="1">
    <citation type="journal article" date="2012" name="Science">
        <title>The Paleozoic origin of enzymatic lignin decomposition reconstructed from 31 fungal genomes.</title>
        <authorList>
            <person name="Floudas D."/>
            <person name="Binder M."/>
            <person name="Riley R."/>
            <person name="Barry K."/>
            <person name="Blanchette R.A."/>
            <person name="Henrissat B."/>
            <person name="Martinez A.T."/>
            <person name="Otillar R."/>
            <person name="Spatafora J.W."/>
            <person name="Yadav J.S."/>
            <person name="Aerts A."/>
            <person name="Benoit I."/>
            <person name="Boyd A."/>
            <person name="Carlson A."/>
            <person name="Copeland A."/>
            <person name="Coutinho P.M."/>
            <person name="de Vries R.P."/>
            <person name="Ferreira P."/>
            <person name="Findley K."/>
            <person name="Foster B."/>
            <person name="Gaskell J."/>
            <person name="Glotzer D."/>
            <person name="Gorecki P."/>
            <person name="Heitman J."/>
            <person name="Hesse C."/>
            <person name="Hori C."/>
            <person name="Igarashi K."/>
            <person name="Jurgens J.A."/>
            <person name="Kallen N."/>
            <person name="Kersten P."/>
            <person name="Kohler A."/>
            <person name="Kuees U."/>
            <person name="Kumar T.K.A."/>
            <person name="Kuo A."/>
            <person name="LaButti K."/>
            <person name="Larrondo L.F."/>
            <person name="Lindquist E."/>
            <person name="Ling A."/>
            <person name="Lombard V."/>
            <person name="Lucas S."/>
            <person name="Lundell T."/>
            <person name="Martin R."/>
            <person name="McLaughlin D.J."/>
            <person name="Morgenstern I."/>
            <person name="Morin E."/>
            <person name="Murat C."/>
            <person name="Nagy L.G."/>
            <person name="Nolan M."/>
            <person name="Ohm R.A."/>
            <person name="Patyshakuliyeva A."/>
            <person name="Rokas A."/>
            <person name="Ruiz-Duenas F.J."/>
            <person name="Sabat G."/>
            <person name="Salamov A."/>
            <person name="Samejima M."/>
            <person name="Schmutz J."/>
            <person name="Slot J.C."/>
            <person name="St John F."/>
            <person name="Stenlid J."/>
            <person name="Sun H."/>
            <person name="Sun S."/>
            <person name="Syed K."/>
            <person name="Tsang A."/>
            <person name="Wiebenga A."/>
            <person name="Young D."/>
            <person name="Pisabarro A."/>
            <person name="Eastwood D.C."/>
            <person name="Martin F."/>
            <person name="Cullen D."/>
            <person name="Grigoriev I.V."/>
            <person name="Hibbett D.S."/>
        </authorList>
    </citation>
    <scope>NUCLEOTIDE SEQUENCE [LARGE SCALE GENOMIC DNA]</scope>
    <source>
        <strain evidence="2">RWD-64-598 SS2</strain>
    </source>
</reference>
<gene>
    <name evidence="1" type="ORF">CONPUDRAFT_71625</name>
</gene>
<dbReference type="EMBL" id="JH711576">
    <property type="protein sequence ID" value="EIW82976.1"/>
    <property type="molecule type" value="Genomic_DNA"/>
</dbReference>
<dbReference type="KEGG" id="cput:CONPUDRAFT_71625"/>
<accession>A0A5M3MV34</accession>
<name>A0A5M3MV34_CONPW</name>
<evidence type="ECO:0000313" key="1">
    <source>
        <dbReference type="EMBL" id="EIW82976.1"/>
    </source>
</evidence>
<evidence type="ECO:0000313" key="2">
    <source>
        <dbReference type="Proteomes" id="UP000053558"/>
    </source>
</evidence>
<dbReference type="GeneID" id="19208953"/>
<proteinExistence type="predicted"/>
<dbReference type="RefSeq" id="XP_007766453.1">
    <property type="nucleotide sequence ID" value="XM_007768263.1"/>
</dbReference>
<comment type="caution">
    <text evidence="1">The sequence shown here is derived from an EMBL/GenBank/DDBJ whole genome shotgun (WGS) entry which is preliminary data.</text>
</comment>
<sequence length="370" mass="41235">MSTSTQMTMPLVACSHIHGPTMENGKAICDTCLIQGRPTLLTPKKAKNGPHKGQWYINCSHGCHPPNPSKPSKQKSKWFFWPKGIKPLGLIGDGPVESIPSTPSFSLMQHPLSLMSFSSSSFLHLDGLLPPISVPVTDLPSHPDWVLPMHSYPIQPNIPSFPSLVSSSTNNPLLSVPQSQPPPAPLSLPPLQPLPQLQPAPGTFNFAKHWAEHLTDRQRSCLSVLGMDMTPPPPPPPPPPSQPYVLFAALDAASDNVARLLAAMPQDEAQEDNYVFLNDPLPESTPPPLHSLVMDIAVPDDHPDAPRHTDHLNKLWQWKWEYSHDGHVRYRYNKKEYFSRTQAGKRAFDMYFWLQKLQDAQCILRPSLFI</sequence>
<dbReference type="AlphaFoldDB" id="A0A5M3MV34"/>
<organism evidence="1 2">
    <name type="scientific">Coniophora puteana (strain RWD-64-598)</name>
    <name type="common">Brown rot fungus</name>
    <dbReference type="NCBI Taxonomy" id="741705"/>
    <lineage>
        <taxon>Eukaryota</taxon>
        <taxon>Fungi</taxon>
        <taxon>Dikarya</taxon>
        <taxon>Basidiomycota</taxon>
        <taxon>Agaricomycotina</taxon>
        <taxon>Agaricomycetes</taxon>
        <taxon>Agaricomycetidae</taxon>
        <taxon>Boletales</taxon>
        <taxon>Coniophorineae</taxon>
        <taxon>Coniophoraceae</taxon>
        <taxon>Coniophora</taxon>
    </lineage>
</organism>
<dbReference type="Proteomes" id="UP000053558">
    <property type="component" value="Unassembled WGS sequence"/>
</dbReference>